<evidence type="ECO:0000256" key="1">
    <source>
        <dbReference type="SAM" id="MobiDB-lite"/>
    </source>
</evidence>
<reference evidence="3" key="1">
    <citation type="journal article" date="2019" name="Int. J. Syst. Evol. Microbiol.">
        <title>The Global Catalogue of Microorganisms (GCM) 10K type strain sequencing project: providing services to taxonomists for standard genome sequencing and annotation.</title>
        <authorList>
            <consortium name="The Broad Institute Genomics Platform"/>
            <consortium name="The Broad Institute Genome Sequencing Center for Infectious Disease"/>
            <person name="Wu L."/>
            <person name="Ma J."/>
        </authorList>
    </citation>
    <scope>NUCLEOTIDE SEQUENCE [LARGE SCALE GENOMIC DNA]</scope>
    <source>
        <strain evidence="3">JCM 14368</strain>
    </source>
</reference>
<protein>
    <submittedName>
        <fullName evidence="2">Uncharacterized protein</fullName>
    </submittedName>
</protein>
<keyword evidence="3" id="KW-1185">Reference proteome</keyword>
<feature type="region of interest" description="Disordered" evidence="1">
    <location>
        <begin position="73"/>
        <end position="95"/>
    </location>
</feature>
<gene>
    <name evidence="2" type="ORF">GCM10008937_25710</name>
</gene>
<evidence type="ECO:0000313" key="2">
    <source>
        <dbReference type="EMBL" id="GAA0517061.1"/>
    </source>
</evidence>
<evidence type="ECO:0000313" key="3">
    <source>
        <dbReference type="Proteomes" id="UP001500191"/>
    </source>
</evidence>
<dbReference type="EMBL" id="BAAADB010000029">
    <property type="protein sequence ID" value="GAA0517061.1"/>
    <property type="molecule type" value="Genomic_DNA"/>
</dbReference>
<sequence>MPSASVRYAPCALAMKRGVPPTLRKARTGLFTPPGVTARARANSASDCAVGAGRTAETGSVFMTLTLAEAREASADPGTQKPAVSLSTAAILNER</sequence>
<feature type="compositionally biased region" description="Polar residues" evidence="1">
    <location>
        <begin position="85"/>
        <end position="95"/>
    </location>
</feature>
<accession>A0ABP3MDW7</accession>
<organism evidence="2 3">
    <name type="scientific">Deinococcus depolymerans</name>
    <dbReference type="NCBI Taxonomy" id="392408"/>
    <lineage>
        <taxon>Bacteria</taxon>
        <taxon>Thermotogati</taxon>
        <taxon>Deinococcota</taxon>
        <taxon>Deinococci</taxon>
        <taxon>Deinococcales</taxon>
        <taxon>Deinococcaceae</taxon>
        <taxon>Deinococcus</taxon>
    </lineage>
</organism>
<dbReference type="Proteomes" id="UP001500191">
    <property type="component" value="Unassembled WGS sequence"/>
</dbReference>
<proteinExistence type="predicted"/>
<name>A0ABP3MDW7_9DEIO</name>
<comment type="caution">
    <text evidence="2">The sequence shown here is derived from an EMBL/GenBank/DDBJ whole genome shotgun (WGS) entry which is preliminary data.</text>
</comment>